<dbReference type="EMBL" id="JAVRJZ010000012">
    <property type="protein sequence ID" value="KAK2715526.1"/>
    <property type="molecule type" value="Genomic_DNA"/>
</dbReference>
<dbReference type="EMBL" id="JAVRJZ010000012">
    <property type="protein sequence ID" value="KAK2715523.1"/>
    <property type="molecule type" value="Genomic_DNA"/>
</dbReference>
<feature type="transmembrane region" description="Helical" evidence="7">
    <location>
        <begin position="49"/>
        <end position="67"/>
    </location>
</feature>
<evidence type="ECO:0000256" key="5">
    <source>
        <dbReference type="ARBA" id="ARBA00023136"/>
    </source>
</evidence>
<sequence>MGAKQCLSKSLNVFKWIPVLFIVAVAVWSYYAYVIQLCLLSVGSPAQKMLYLVFYHLFFIMFSWSYWQTVFTPVARVPHEFRPPTDVAFAFEHAETQQQQREILEEFSRNLPVVTRSLMGVRFCEKCYHIKPDRAHHCSVCECCVLKMDHHCPWVNTCVGWSNYKFFILFLGYAALYCIYVSLTSLPFFIAFWKNQVEAGPGKFHVLFLFFVATMFFISVSSLFSYHIYLLLLNRSTLESFRPPVFRLGPDKDGFHLGKFNNVAEIFGDDIKLWFFPIFTSKGDGTKFKVRSPHLCLGYDSTGTTTVTVPSTSKGDGVSYPQKTLGEEESNLLRFGRCGSSDESELNGLTHLTPSVNTSKTVERNSEYTSVLIEPV</sequence>
<dbReference type="Proteomes" id="UP001187531">
    <property type="component" value="Unassembled WGS sequence"/>
</dbReference>
<evidence type="ECO:0000313" key="10">
    <source>
        <dbReference type="Proteomes" id="UP001187531"/>
    </source>
</evidence>
<dbReference type="EC" id="2.3.1.225" evidence="7"/>
<keyword evidence="3 7" id="KW-0812">Transmembrane</keyword>
<dbReference type="PANTHER" id="PTHR12246">
    <property type="entry name" value="PALMITOYLTRANSFERASE ZDHHC16"/>
    <property type="match status" value="1"/>
</dbReference>
<comment type="caution">
    <text evidence="9">The sequence shown here is derived from an EMBL/GenBank/DDBJ whole genome shotgun (WGS) entry which is preliminary data.</text>
</comment>
<comment type="subcellular location">
    <subcellularLocation>
        <location evidence="1">Membrane</location>
        <topology evidence="1">Multi-pass membrane protein</topology>
    </subcellularLocation>
</comment>
<name>A0AA88L1I6_ARTSF</name>
<organism evidence="9 10">
    <name type="scientific">Artemia franciscana</name>
    <name type="common">Brine shrimp</name>
    <name type="synonym">Artemia sanfranciscana</name>
    <dbReference type="NCBI Taxonomy" id="6661"/>
    <lineage>
        <taxon>Eukaryota</taxon>
        <taxon>Metazoa</taxon>
        <taxon>Ecdysozoa</taxon>
        <taxon>Arthropoda</taxon>
        <taxon>Crustacea</taxon>
        <taxon>Branchiopoda</taxon>
        <taxon>Anostraca</taxon>
        <taxon>Artemiidae</taxon>
        <taxon>Artemia</taxon>
    </lineage>
</organism>
<dbReference type="InterPro" id="IPR039859">
    <property type="entry name" value="PFA4/ZDH16/20/ERF2-like"/>
</dbReference>
<feature type="transmembrane region" description="Helical" evidence="7">
    <location>
        <begin position="16"/>
        <end position="42"/>
    </location>
</feature>
<feature type="domain" description="Palmitoyltransferase DHHC" evidence="8">
    <location>
        <begin position="122"/>
        <end position="241"/>
    </location>
</feature>
<evidence type="ECO:0000256" key="6">
    <source>
        <dbReference type="ARBA" id="ARBA00023315"/>
    </source>
</evidence>
<dbReference type="EMBL" id="JAVRJZ010000012">
    <property type="protein sequence ID" value="KAK2715527.1"/>
    <property type="molecule type" value="Genomic_DNA"/>
</dbReference>
<keyword evidence="4 7" id="KW-1133">Transmembrane helix</keyword>
<dbReference type="InterPro" id="IPR001594">
    <property type="entry name" value="Palmitoyltrfase_DHHC"/>
</dbReference>
<dbReference type="GO" id="GO:0019706">
    <property type="term" value="F:protein-cysteine S-palmitoyltransferase activity"/>
    <property type="evidence" value="ECO:0007669"/>
    <property type="project" value="UniProtKB-EC"/>
</dbReference>
<dbReference type="GO" id="GO:0016020">
    <property type="term" value="C:membrane"/>
    <property type="evidence" value="ECO:0007669"/>
    <property type="project" value="UniProtKB-SubCell"/>
</dbReference>
<accession>A0AA88L1I6</accession>
<comment type="catalytic activity">
    <reaction evidence="7">
        <text>L-cysteinyl-[protein] + hexadecanoyl-CoA = S-hexadecanoyl-L-cysteinyl-[protein] + CoA</text>
        <dbReference type="Rhea" id="RHEA:36683"/>
        <dbReference type="Rhea" id="RHEA-COMP:10131"/>
        <dbReference type="Rhea" id="RHEA-COMP:11032"/>
        <dbReference type="ChEBI" id="CHEBI:29950"/>
        <dbReference type="ChEBI" id="CHEBI:57287"/>
        <dbReference type="ChEBI" id="CHEBI:57379"/>
        <dbReference type="ChEBI" id="CHEBI:74151"/>
        <dbReference type="EC" id="2.3.1.225"/>
    </reaction>
</comment>
<protein>
    <recommendedName>
        <fullName evidence="7">Palmitoyltransferase</fullName>
        <ecNumber evidence="7">2.3.1.225</ecNumber>
    </recommendedName>
</protein>
<dbReference type="Pfam" id="PF01529">
    <property type="entry name" value="DHHC"/>
    <property type="match status" value="1"/>
</dbReference>
<dbReference type="AlphaFoldDB" id="A0AA88L1I6"/>
<dbReference type="PROSITE" id="PS50216">
    <property type="entry name" value="DHHC"/>
    <property type="match status" value="1"/>
</dbReference>
<comment type="similarity">
    <text evidence="7">Belongs to the DHHC palmitoyltransferase family.</text>
</comment>
<evidence type="ECO:0000256" key="2">
    <source>
        <dbReference type="ARBA" id="ARBA00022679"/>
    </source>
</evidence>
<feature type="transmembrane region" description="Helical" evidence="7">
    <location>
        <begin position="166"/>
        <end position="192"/>
    </location>
</feature>
<keyword evidence="5 7" id="KW-0472">Membrane</keyword>
<dbReference type="EMBL" id="JAVRJZ010000012">
    <property type="protein sequence ID" value="KAK2715522.1"/>
    <property type="molecule type" value="Genomic_DNA"/>
</dbReference>
<comment type="domain">
    <text evidence="7">The DHHC domain is required for palmitoyltransferase activity.</text>
</comment>
<evidence type="ECO:0000256" key="3">
    <source>
        <dbReference type="ARBA" id="ARBA00022692"/>
    </source>
</evidence>
<evidence type="ECO:0000259" key="8">
    <source>
        <dbReference type="Pfam" id="PF01529"/>
    </source>
</evidence>
<reference evidence="9" key="1">
    <citation type="submission" date="2023-07" db="EMBL/GenBank/DDBJ databases">
        <title>Chromosome-level genome assembly of Artemia franciscana.</title>
        <authorList>
            <person name="Jo E."/>
        </authorList>
    </citation>
    <scope>NUCLEOTIDE SEQUENCE</scope>
    <source>
        <tissue evidence="9">Whole body</tissue>
    </source>
</reference>
<evidence type="ECO:0000313" key="9">
    <source>
        <dbReference type="EMBL" id="KAK2715528.1"/>
    </source>
</evidence>
<dbReference type="EMBL" id="JAVRJZ010000012">
    <property type="protein sequence ID" value="KAK2715528.1"/>
    <property type="molecule type" value="Genomic_DNA"/>
</dbReference>
<dbReference type="EMBL" id="JAVRJZ010000012">
    <property type="protein sequence ID" value="KAK2715529.1"/>
    <property type="molecule type" value="Genomic_DNA"/>
</dbReference>
<evidence type="ECO:0000256" key="7">
    <source>
        <dbReference type="RuleBase" id="RU079119"/>
    </source>
</evidence>
<evidence type="ECO:0000256" key="1">
    <source>
        <dbReference type="ARBA" id="ARBA00004141"/>
    </source>
</evidence>
<feature type="transmembrane region" description="Helical" evidence="7">
    <location>
        <begin position="204"/>
        <end position="232"/>
    </location>
</feature>
<gene>
    <name evidence="9" type="ORF">QYM36_010201</name>
</gene>
<keyword evidence="2 7" id="KW-0808">Transferase</keyword>
<proteinExistence type="inferred from homology"/>
<dbReference type="EMBL" id="JAVRJZ010000012">
    <property type="protein sequence ID" value="KAK2715531.1"/>
    <property type="molecule type" value="Genomic_DNA"/>
</dbReference>
<keyword evidence="10" id="KW-1185">Reference proteome</keyword>
<keyword evidence="6 7" id="KW-0012">Acyltransferase</keyword>
<evidence type="ECO:0000256" key="4">
    <source>
        <dbReference type="ARBA" id="ARBA00022989"/>
    </source>
</evidence>